<dbReference type="Gene3D" id="3.40.50.620">
    <property type="entry name" value="HUPs"/>
    <property type="match status" value="1"/>
</dbReference>
<accession>A0A178II98</accession>
<keyword evidence="5 11" id="KW-0436">Ligase</keyword>
<evidence type="ECO:0000256" key="8">
    <source>
        <dbReference type="ARBA" id="ARBA00022917"/>
    </source>
</evidence>
<dbReference type="Pfam" id="PF03485">
    <property type="entry name" value="Arg_tRNA_synt_N"/>
    <property type="match status" value="1"/>
</dbReference>
<dbReference type="PRINTS" id="PR01038">
    <property type="entry name" value="TRNASYNTHARG"/>
</dbReference>
<dbReference type="EMBL" id="LRRQ01000119">
    <property type="protein sequence ID" value="OAM88786.1"/>
    <property type="molecule type" value="Genomic_DNA"/>
</dbReference>
<dbReference type="Gene3D" id="1.10.730.10">
    <property type="entry name" value="Isoleucyl-tRNA Synthetase, Domain 1"/>
    <property type="match status" value="1"/>
</dbReference>
<protein>
    <recommendedName>
        <fullName evidence="11">Arginine--tRNA ligase</fullName>
        <ecNumber evidence="11">6.1.1.19</ecNumber>
    </recommendedName>
    <alternativeName>
        <fullName evidence="11">Arginyl-tRNA synthetase</fullName>
        <shortName evidence="11">ArgRS</shortName>
    </alternativeName>
</protein>
<dbReference type="InterPro" id="IPR009080">
    <property type="entry name" value="tRNAsynth_Ia_anticodon-bd"/>
</dbReference>
<dbReference type="Pfam" id="PF05746">
    <property type="entry name" value="DALR_1"/>
    <property type="match status" value="1"/>
</dbReference>
<evidence type="ECO:0000256" key="2">
    <source>
        <dbReference type="ARBA" id="ARBA00005594"/>
    </source>
</evidence>
<feature type="domain" description="DALR anticodon binding" evidence="13">
    <location>
        <begin position="473"/>
        <end position="591"/>
    </location>
</feature>
<keyword evidence="4 11" id="KW-0963">Cytoplasm</keyword>
<feature type="short sequence motif" description="'HIGH' region" evidence="11">
    <location>
        <begin position="130"/>
        <end position="140"/>
    </location>
</feature>
<keyword evidence="9 11" id="KW-0030">Aminoacyl-tRNA synthetase</keyword>
<evidence type="ECO:0000256" key="1">
    <source>
        <dbReference type="ARBA" id="ARBA00004496"/>
    </source>
</evidence>
<evidence type="ECO:0000256" key="10">
    <source>
        <dbReference type="ARBA" id="ARBA00049339"/>
    </source>
</evidence>
<dbReference type="Gene3D" id="3.30.1360.70">
    <property type="entry name" value="Arginyl tRNA synthetase N-terminal domain"/>
    <property type="match status" value="1"/>
</dbReference>
<dbReference type="EC" id="6.1.1.19" evidence="11"/>
<dbReference type="InterPro" id="IPR001278">
    <property type="entry name" value="Arg-tRNA-ligase"/>
</dbReference>
<feature type="domain" description="Arginyl tRNA synthetase N-terminal" evidence="14">
    <location>
        <begin position="5"/>
        <end position="92"/>
    </location>
</feature>
<dbReference type="SMART" id="SM01016">
    <property type="entry name" value="Arg_tRNA_synt_N"/>
    <property type="match status" value="1"/>
</dbReference>
<comment type="catalytic activity">
    <reaction evidence="10 11">
        <text>tRNA(Arg) + L-arginine + ATP = L-arginyl-tRNA(Arg) + AMP + diphosphate</text>
        <dbReference type="Rhea" id="RHEA:20301"/>
        <dbReference type="Rhea" id="RHEA-COMP:9658"/>
        <dbReference type="Rhea" id="RHEA-COMP:9673"/>
        <dbReference type="ChEBI" id="CHEBI:30616"/>
        <dbReference type="ChEBI" id="CHEBI:32682"/>
        <dbReference type="ChEBI" id="CHEBI:33019"/>
        <dbReference type="ChEBI" id="CHEBI:78442"/>
        <dbReference type="ChEBI" id="CHEBI:78513"/>
        <dbReference type="ChEBI" id="CHEBI:456215"/>
        <dbReference type="EC" id="6.1.1.19"/>
    </reaction>
</comment>
<dbReference type="PANTHER" id="PTHR11956:SF5">
    <property type="entry name" value="ARGININE--TRNA LIGASE, CYTOPLASMIC"/>
    <property type="match status" value="1"/>
</dbReference>
<gene>
    <name evidence="11" type="primary">argS</name>
    <name evidence="15" type="ORF">AW736_17330</name>
</gene>
<dbReference type="SUPFAM" id="SSF47323">
    <property type="entry name" value="Anticodon-binding domain of a subclass of class I aminoacyl-tRNA synthetases"/>
    <property type="match status" value="1"/>
</dbReference>
<dbReference type="STRING" id="1184151.AW736_17330"/>
<keyword evidence="16" id="KW-1185">Reference proteome</keyword>
<comment type="caution">
    <text evidence="15">The sequence shown here is derived from an EMBL/GenBank/DDBJ whole genome shotgun (WGS) entry which is preliminary data.</text>
</comment>
<evidence type="ECO:0000259" key="14">
    <source>
        <dbReference type="SMART" id="SM01016"/>
    </source>
</evidence>
<name>A0A178II98_9BACT</name>
<dbReference type="SMART" id="SM00836">
    <property type="entry name" value="DALR_1"/>
    <property type="match status" value="1"/>
</dbReference>
<evidence type="ECO:0000256" key="6">
    <source>
        <dbReference type="ARBA" id="ARBA00022741"/>
    </source>
</evidence>
<dbReference type="GO" id="GO:0006420">
    <property type="term" value="P:arginyl-tRNA aminoacylation"/>
    <property type="evidence" value="ECO:0007669"/>
    <property type="project" value="UniProtKB-UniRule"/>
</dbReference>
<evidence type="ECO:0000256" key="7">
    <source>
        <dbReference type="ARBA" id="ARBA00022840"/>
    </source>
</evidence>
<dbReference type="GO" id="GO:0004814">
    <property type="term" value="F:arginine-tRNA ligase activity"/>
    <property type="evidence" value="ECO:0007669"/>
    <property type="project" value="UniProtKB-UniRule"/>
</dbReference>
<dbReference type="OrthoDB" id="9805987at2"/>
<dbReference type="InterPro" id="IPR008909">
    <property type="entry name" value="DALR_anticod-bd"/>
</dbReference>
<keyword evidence="8 11" id="KW-0648">Protein biosynthesis</keyword>
<dbReference type="GO" id="GO:0005524">
    <property type="term" value="F:ATP binding"/>
    <property type="evidence" value="ECO:0007669"/>
    <property type="project" value="UniProtKB-UniRule"/>
</dbReference>
<dbReference type="InterPro" id="IPR035684">
    <property type="entry name" value="ArgRS_core"/>
</dbReference>
<evidence type="ECO:0000256" key="9">
    <source>
        <dbReference type="ARBA" id="ARBA00023146"/>
    </source>
</evidence>
<comment type="subunit">
    <text evidence="3 11">Monomer.</text>
</comment>
<dbReference type="InterPro" id="IPR001412">
    <property type="entry name" value="aa-tRNA-synth_I_CS"/>
</dbReference>
<evidence type="ECO:0000256" key="3">
    <source>
        <dbReference type="ARBA" id="ARBA00011245"/>
    </source>
</evidence>
<dbReference type="GO" id="GO:0005737">
    <property type="term" value="C:cytoplasm"/>
    <property type="evidence" value="ECO:0007669"/>
    <property type="project" value="UniProtKB-SubCell"/>
</dbReference>
<dbReference type="SUPFAM" id="SSF52374">
    <property type="entry name" value="Nucleotidylyl transferase"/>
    <property type="match status" value="1"/>
</dbReference>
<dbReference type="InterPro" id="IPR036695">
    <property type="entry name" value="Arg-tRNA-synth_N_sf"/>
</dbReference>
<evidence type="ECO:0000256" key="11">
    <source>
        <dbReference type="HAMAP-Rule" id="MF_00123"/>
    </source>
</evidence>
<dbReference type="PROSITE" id="PS00178">
    <property type="entry name" value="AA_TRNA_LIGASE_I"/>
    <property type="match status" value="1"/>
</dbReference>
<evidence type="ECO:0000256" key="4">
    <source>
        <dbReference type="ARBA" id="ARBA00022490"/>
    </source>
</evidence>
<sequence>MHVPFNLATELDTALKTAASAAGLDAAAFVPEVRTADPRFGDYQANGVLAYAKREKQNPRALAEKLLAALPADITARCDAAIAGPGFINFTLKPAALLAWTRAFADADALAAGAASALSGQTWVVDYSSPNTAKQMHVGHLRSAVIGEAICRLLAFSGARVIRDNHLGDWGTQFGKLIYGYKRWADPTALRREPIEELERLYKLGNEATPDGSPALEEARQELVKLQSGDPESLALWKTFSEVSQRAFDEIYARLGIRFDHYLGESFYNDKLEPVLRELTGLKIAGESQGALVVFHPEHPRFKTQPFIVRKTDGASNYATTDLATMLYRVEHFKADGIAIVTDFRQADHFEQLALTTQKWFAATGRPMPKFEHVTFGAVTDEAGKALKTRDGGTIKLKDLLDEAEQRELAIVRDKNAGRPESERFTEEECRAIARTAGIAAVQYADLSQNRSSNYVFSWDKMLALDGNTAPYLLYAVARIRSIFRKAGISPTDTNLAAAATAPETPAEIAVARKLVKFADAVRLATDTLRPHFLCLYLYELAGDYSAFNNADKVLVDDAPVRARRLLLCARTLLVLETGLHLLGLRTLERM</sequence>
<comment type="subcellular location">
    <subcellularLocation>
        <location evidence="1 11">Cytoplasm</location>
    </subcellularLocation>
</comment>
<dbReference type="SUPFAM" id="SSF55190">
    <property type="entry name" value="Arginyl-tRNA synthetase (ArgRS), N-terminal 'additional' domain"/>
    <property type="match status" value="1"/>
</dbReference>
<dbReference type="PANTHER" id="PTHR11956">
    <property type="entry name" value="ARGINYL-TRNA SYNTHETASE"/>
    <property type="match status" value="1"/>
</dbReference>
<evidence type="ECO:0000313" key="16">
    <source>
        <dbReference type="Proteomes" id="UP000078486"/>
    </source>
</evidence>
<dbReference type="CDD" id="cd00671">
    <property type="entry name" value="ArgRS_core"/>
    <property type="match status" value="1"/>
</dbReference>
<dbReference type="HAMAP" id="MF_00123">
    <property type="entry name" value="Arg_tRNA_synth"/>
    <property type="match status" value="1"/>
</dbReference>
<keyword evidence="7 11" id="KW-0067">ATP-binding</keyword>
<dbReference type="NCBIfam" id="TIGR00456">
    <property type="entry name" value="argS"/>
    <property type="match status" value="1"/>
</dbReference>
<comment type="similarity">
    <text evidence="2 11 12">Belongs to the class-I aminoacyl-tRNA synthetase family.</text>
</comment>
<dbReference type="FunFam" id="3.40.50.620:FF:000116">
    <property type="entry name" value="Arginine--tRNA ligase"/>
    <property type="match status" value="1"/>
</dbReference>
<evidence type="ECO:0000256" key="12">
    <source>
        <dbReference type="RuleBase" id="RU363038"/>
    </source>
</evidence>
<dbReference type="FunFam" id="1.10.730.10:FF:000006">
    <property type="entry name" value="Arginyl-tRNA synthetase 2, mitochondrial"/>
    <property type="match status" value="1"/>
</dbReference>
<organism evidence="15 16">
    <name type="scientific">Termitidicoccus mucosus</name>
    <dbReference type="NCBI Taxonomy" id="1184151"/>
    <lineage>
        <taxon>Bacteria</taxon>
        <taxon>Pseudomonadati</taxon>
        <taxon>Verrucomicrobiota</taxon>
        <taxon>Opitutia</taxon>
        <taxon>Opitutales</taxon>
        <taxon>Opitutaceae</taxon>
        <taxon>Termitidicoccus</taxon>
    </lineage>
</organism>
<dbReference type="RefSeq" id="WP_068771541.1">
    <property type="nucleotide sequence ID" value="NZ_CP109796.1"/>
</dbReference>
<dbReference type="Pfam" id="PF00750">
    <property type="entry name" value="tRNA-synt_1d"/>
    <property type="match status" value="1"/>
</dbReference>
<dbReference type="Proteomes" id="UP000078486">
    <property type="component" value="Unassembled WGS sequence"/>
</dbReference>
<evidence type="ECO:0000313" key="15">
    <source>
        <dbReference type="EMBL" id="OAM88786.1"/>
    </source>
</evidence>
<keyword evidence="6 11" id="KW-0547">Nucleotide-binding</keyword>
<reference evidence="15 16" key="1">
    <citation type="submission" date="2016-01" db="EMBL/GenBank/DDBJ databases">
        <title>High potential of lignocellulose degradation of a new Verrucomicrobia species.</title>
        <authorList>
            <person name="Wang Y."/>
            <person name="Shi Y."/>
            <person name="Qiu Z."/>
            <person name="Liu S."/>
            <person name="Yang H."/>
        </authorList>
    </citation>
    <scope>NUCLEOTIDE SEQUENCE [LARGE SCALE GENOMIC DNA]</scope>
    <source>
        <strain evidence="15 16">TSB47</strain>
    </source>
</reference>
<evidence type="ECO:0000256" key="5">
    <source>
        <dbReference type="ARBA" id="ARBA00022598"/>
    </source>
</evidence>
<proteinExistence type="inferred from homology"/>
<evidence type="ECO:0000259" key="13">
    <source>
        <dbReference type="SMART" id="SM00836"/>
    </source>
</evidence>
<dbReference type="InterPro" id="IPR014729">
    <property type="entry name" value="Rossmann-like_a/b/a_fold"/>
</dbReference>
<dbReference type="InterPro" id="IPR005148">
    <property type="entry name" value="Arg-tRNA-synth_N"/>
</dbReference>
<dbReference type="AlphaFoldDB" id="A0A178II98"/>